<organism evidence="1 2">
    <name type="scientific">Anaeromonas frigoriresistens</name>
    <dbReference type="NCBI Taxonomy" id="2683708"/>
    <lineage>
        <taxon>Bacteria</taxon>
        <taxon>Bacillati</taxon>
        <taxon>Bacillota</taxon>
        <taxon>Tissierellia</taxon>
        <taxon>Tissierellales</taxon>
        <taxon>Thermohalobacteraceae</taxon>
        <taxon>Anaeromonas</taxon>
    </lineage>
</organism>
<comment type="caution">
    <text evidence="1">The sequence shown here is derived from an EMBL/GenBank/DDBJ whole genome shotgun (WGS) entry which is preliminary data.</text>
</comment>
<dbReference type="EMBL" id="WSFT01000027">
    <property type="protein sequence ID" value="MBS4538016.1"/>
    <property type="molecule type" value="Genomic_DNA"/>
</dbReference>
<accession>A0A942UW67</accession>
<evidence type="ECO:0008006" key="3">
    <source>
        <dbReference type="Google" id="ProtNLM"/>
    </source>
</evidence>
<dbReference type="AlphaFoldDB" id="A0A942UW67"/>
<protein>
    <recommendedName>
        <fullName evidence="3">DarT domain-containing protein</fullName>
    </recommendedName>
</protein>
<keyword evidence="2" id="KW-1185">Reference proteome</keyword>
<dbReference type="RefSeq" id="WP_203365944.1">
    <property type="nucleotide sequence ID" value="NZ_WSFT01000027.1"/>
</dbReference>
<proteinExistence type="predicted"/>
<sequence>MKFKDYTQTRMIYHIANINDFNNILKDGIKFNDKVSYKTKYIDFHKLIDQYKLSYLPEWIIRQKAIFGSMNFKDKHTWHSHSVLLGLKVNEDYCWVANENLVNEIYEPFILKDIDEFSYMNKYIKRIGINNIKEYWKTSLSFKENLSKRLDKKEGYDCEVLIFHDIKPKDITPIAIVSDHRYIEYDDIKRNYLNEGE</sequence>
<name>A0A942UW67_9FIRM</name>
<dbReference type="Proteomes" id="UP000724672">
    <property type="component" value="Unassembled WGS sequence"/>
</dbReference>
<evidence type="ECO:0000313" key="1">
    <source>
        <dbReference type="EMBL" id="MBS4538016.1"/>
    </source>
</evidence>
<reference evidence="1" key="1">
    <citation type="submission" date="2019-12" db="EMBL/GenBank/DDBJ databases">
        <title>Clostridiaceae gen. nov. sp. nov., isolated from sediment in Xinjiang, China.</title>
        <authorList>
            <person name="Zhang R."/>
        </authorList>
    </citation>
    <scope>NUCLEOTIDE SEQUENCE</scope>
    <source>
        <strain evidence="1">D2Q-11</strain>
    </source>
</reference>
<gene>
    <name evidence="1" type="ORF">GOQ27_06055</name>
</gene>
<evidence type="ECO:0000313" key="2">
    <source>
        <dbReference type="Proteomes" id="UP000724672"/>
    </source>
</evidence>